<evidence type="ECO:0000313" key="3">
    <source>
        <dbReference type="Proteomes" id="UP000743370"/>
    </source>
</evidence>
<organism evidence="2 3">
    <name type="scientific">Phaseolus angularis</name>
    <name type="common">Azuki bean</name>
    <name type="synonym">Vigna angularis</name>
    <dbReference type="NCBI Taxonomy" id="3914"/>
    <lineage>
        <taxon>Eukaryota</taxon>
        <taxon>Viridiplantae</taxon>
        <taxon>Streptophyta</taxon>
        <taxon>Embryophyta</taxon>
        <taxon>Tracheophyta</taxon>
        <taxon>Spermatophyta</taxon>
        <taxon>Magnoliopsida</taxon>
        <taxon>eudicotyledons</taxon>
        <taxon>Gunneridae</taxon>
        <taxon>Pentapetalae</taxon>
        <taxon>rosids</taxon>
        <taxon>fabids</taxon>
        <taxon>Fabales</taxon>
        <taxon>Fabaceae</taxon>
        <taxon>Papilionoideae</taxon>
        <taxon>50 kb inversion clade</taxon>
        <taxon>NPAAA clade</taxon>
        <taxon>indigoferoid/millettioid clade</taxon>
        <taxon>Phaseoleae</taxon>
        <taxon>Vigna</taxon>
    </lineage>
</organism>
<keyword evidence="1" id="KW-0175">Coiled coil</keyword>
<reference evidence="2 3" key="1">
    <citation type="submission" date="2020-05" db="EMBL/GenBank/DDBJ databases">
        <title>Vigna angularis (adzuki bean) Var. LongXiaoDou No. 4 denovo assembly.</title>
        <authorList>
            <person name="Xiang H."/>
        </authorList>
    </citation>
    <scope>NUCLEOTIDE SEQUENCE [LARGE SCALE GENOMIC DNA]</scope>
    <source>
        <tissue evidence="2">Leaf</tissue>
    </source>
</reference>
<dbReference type="EMBL" id="JABFOF010000006">
    <property type="protein sequence ID" value="KAG2394439.1"/>
    <property type="molecule type" value="Genomic_DNA"/>
</dbReference>
<feature type="coiled-coil region" evidence="1">
    <location>
        <begin position="36"/>
        <end position="92"/>
    </location>
</feature>
<sequence length="156" mass="17544">MTEEEASNMAYEHAARASVNMANAADRKKTATFAELQAFQEKLDSAIKSNEELTLRKNKELVIERDNLLIERDSLRGKMQKLDEENKFLGEEVINEHVLGFNQTIAQCNLFYQVPLDDPHYDVMKTVVKGELLPLTSVPETVALIASSAKPQHNIG</sequence>
<dbReference type="Proteomes" id="UP000743370">
    <property type="component" value="Unassembled WGS sequence"/>
</dbReference>
<accession>A0A8T0K5F6</accession>
<name>A0A8T0K5F6_PHAAN</name>
<protein>
    <submittedName>
        <fullName evidence="2">Uncharacterized protein</fullName>
    </submittedName>
</protein>
<evidence type="ECO:0000256" key="1">
    <source>
        <dbReference type="SAM" id="Coils"/>
    </source>
</evidence>
<dbReference type="AlphaFoldDB" id="A0A8T0K5F6"/>
<gene>
    <name evidence="2" type="ORF">HKW66_Vig0181830</name>
</gene>
<proteinExistence type="predicted"/>
<comment type="caution">
    <text evidence="2">The sequence shown here is derived from an EMBL/GenBank/DDBJ whole genome shotgun (WGS) entry which is preliminary data.</text>
</comment>
<evidence type="ECO:0000313" key="2">
    <source>
        <dbReference type="EMBL" id="KAG2394439.1"/>
    </source>
</evidence>